<feature type="non-terminal residue" evidence="5">
    <location>
        <position position="652"/>
    </location>
</feature>
<evidence type="ECO:0000313" key="6">
    <source>
        <dbReference type="Proteomes" id="UP000078046"/>
    </source>
</evidence>
<dbReference type="InterPro" id="IPR020472">
    <property type="entry name" value="WD40_PAC1"/>
</dbReference>
<dbReference type="SUPFAM" id="SSF50978">
    <property type="entry name" value="WD40 repeat-like"/>
    <property type="match status" value="1"/>
</dbReference>
<dbReference type="Proteomes" id="UP000078046">
    <property type="component" value="Unassembled WGS sequence"/>
</dbReference>
<evidence type="ECO:0000256" key="2">
    <source>
        <dbReference type="ARBA" id="ARBA00022737"/>
    </source>
</evidence>
<reference evidence="5 6" key="1">
    <citation type="submission" date="2016-04" db="EMBL/GenBank/DDBJ databases">
        <title>The genome of Intoshia linei affirms orthonectids as highly simplified spiralians.</title>
        <authorList>
            <person name="Mikhailov K.V."/>
            <person name="Slusarev G.S."/>
            <person name="Nikitin M.A."/>
            <person name="Logacheva M.D."/>
            <person name="Penin A."/>
            <person name="Aleoshin V."/>
            <person name="Panchin Y.V."/>
        </authorList>
    </citation>
    <scope>NUCLEOTIDE SEQUENCE [LARGE SCALE GENOMIC DNA]</scope>
    <source>
        <strain evidence="5">Intl2013</strain>
        <tissue evidence="5">Whole animal</tissue>
    </source>
</reference>
<dbReference type="InterPro" id="IPR036322">
    <property type="entry name" value="WD40_repeat_dom_sf"/>
</dbReference>
<dbReference type="PRINTS" id="PR00320">
    <property type="entry name" value="GPROTEINBRPT"/>
</dbReference>
<dbReference type="InterPro" id="IPR001680">
    <property type="entry name" value="WD40_rpt"/>
</dbReference>
<feature type="region of interest" description="Disordered" evidence="4">
    <location>
        <begin position="372"/>
        <end position="399"/>
    </location>
</feature>
<feature type="repeat" description="WD" evidence="3">
    <location>
        <begin position="122"/>
        <end position="153"/>
    </location>
</feature>
<dbReference type="PROSITE" id="PS50082">
    <property type="entry name" value="WD_REPEATS_2"/>
    <property type="match status" value="3"/>
</dbReference>
<dbReference type="OrthoDB" id="6262491at2759"/>
<protein>
    <submittedName>
        <fullName evidence="5">Uncharacterized protein</fullName>
    </submittedName>
</protein>
<comment type="caution">
    <text evidence="5">The sequence shown here is derived from an EMBL/GenBank/DDBJ whole genome shotgun (WGS) entry which is preliminary data.</text>
</comment>
<accession>A0A177ASS9</accession>
<evidence type="ECO:0000313" key="5">
    <source>
        <dbReference type="EMBL" id="OAF65056.1"/>
    </source>
</evidence>
<dbReference type="PROSITE" id="PS50294">
    <property type="entry name" value="WD_REPEATS_REGION"/>
    <property type="match status" value="1"/>
</dbReference>
<name>A0A177ASS9_9BILA</name>
<gene>
    <name evidence="5" type="ORF">A3Q56_07233</name>
</gene>
<evidence type="ECO:0000256" key="3">
    <source>
        <dbReference type="PROSITE-ProRule" id="PRU00221"/>
    </source>
</evidence>
<dbReference type="AlphaFoldDB" id="A0A177ASS9"/>
<keyword evidence="2" id="KW-0677">Repeat</keyword>
<evidence type="ECO:0000256" key="4">
    <source>
        <dbReference type="SAM" id="MobiDB-lite"/>
    </source>
</evidence>
<dbReference type="Pfam" id="PF00400">
    <property type="entry name" value="WD40"/>
    <property type="match status" value="4"/>
</dbReference>
<keyword evidence="1 3" id="KW-0853">WD repeat</keyword>
<keyword evidence="6" id="KW-1185">Reference proteome</keyword>
<proteinExistence type="predicted"/>
<feature type="repeat" description="WD" evidence="3">
    <location>
        <begin position="163"/>
        <end position="204"/>
    </location>
</feature>
<feature type="repeat" description="WD" evidence="3">
    <location>
        <begin position="528"/>
        <end position="560"/>
    </location>
</feature>
<dbReference type="Gene3D" id="2.130.10.10">
    <property type="entry name" value="YVTN repeat-like/Quinoprotein amine dehydrogenase"/>
    <property type="match status" value="3"/>
</dbReference>
<dbReference type="SMART" id="SM00320">
    <property type="entry name" value="WD40"/>
    <property type="match status" value="5"/>
</dbReference>
<sequence length="652" mass="74561">MESDQSFDENSHNSPELLWKIISDYVECGIGASLPPIKKKLHVNDGITLNRTICLTEKIIGVVYLYQRRLLRDNFAICNKTNLKERTIDFKINAPINQVIVLGEEGLHTYNVWDKSLKYEMTEIHGSEITSMKYIDCFSLIVTAAKDGCIKIWTESWKLNLVFVGHSSKVTSISQHPFEPHIISASNDSTIRVWSYQESDEVKRINTNCRNMTIHAIRNNSKFMTFGDNKCDFWEIENVHSLHTYIGTEIKTIKNTDHPKFPIRTVMIGRDSSIRIGNVKNGSIISSLLVKEYSVIDAAYSISEGIIFVVLDSGDIYKYDIMSNPAKLVNKWKCPDKKKACNYLLVYEYVVVELKSTSLWSGMKRAVTVKGYDQTKTDESESETGQESKNKIKKNSKKKTENETKAEKYLLLGGRKDGHICVFDWTTGKVVFAIEAHGTKGVLSMMANSKSDQLISAGLDNIIKVWRLYPYAEESLSPMTAFYCSHTPLYMSILRERLIVAIKHPPSARYTICMYTLDTKDRINHSISDDHTEMITGLSACSKLRIFASAAKDYTVRIWNENNELIRIINLENYPKSISFCNNSGDLLIGYKKNLHKIHYMKYLPQNYIKKLNCMIKDEDINDNNIEFNSILAADYYNSNDIKILQKSKAAY</sequence>
<dbReference type="PANTHER" id="PTHR45532">
    <property type="entry name" value="WD REPEAT-CONTAINING PROTEIN 97"/>
    <property type="match status" value="1"/>
</dbReference>
<organism evidence="5 6">
    <name type="scientific">Intoshia linei</name>
    <dbReference type="NCBI Taxonomy" id="1819745"/>
    <lineage>
        <taxon>Eukaryota</taxon>
        <taxon>Metazoa</taxon>
        <taxon>Spiralia</taxon>
        <taxon>Lophotrochozoa</taxon>
        <taxon>Mesozoa</taxon>
        <taxon>Orthonectida</taxon>
        <taxon>Rhopaluridae</taxon>
        <taxon>Intoshia</taxon>
    </lineage>
</organism>
<dbReference type="InterPro" id="IPR015943">
    <property type="entry name" value="WD40/YVTN_repeat-like_dom_sf"/>
</dbReference>
<dbReference type="EMBL" id="LWCA01001469">
    <property type="protein sequence ID" value="OAF65056.1"/>
    <property type="molecule type" value="Genomic_DNA"/>
</dbReference>
<evidence type="ECO:0000256" key="1">
    <source>
        <dbReference type="ARBA" id="ARBA00022574"/>
    </source>
</evidence>
<dbReference type="PANTHER" id="PTHR45532:SF1">
    <property type="entry name" value="WD REPEAT-CONTAINING PROTEIN 97"/>
    <property type="match status" value="1"/>
</dbReference>